<comment type="subcellular location">
    <subcellularLocation>
        <location evidence="1">Nucleus</location>
    </subcellularLocation>
</comment>
<name>A0A7J0E2I9_9ERIC</name>
<keyword evidence="4" id="KW-0539">Nucleus</keyword>
<keyword evidence="7" id="KW-0238">DNA-binding</keyword>
<dbReference type="OrthoDB" id="1915602at2759"/>
<proteinExistence type="predicted"/>
<evidence type="ECO:0000259" key="6">
    <source>
        <dbReference type="PROSITE" id="PS50888"/>
    </source>
</evidence>
<keyword evidence="3" id="KW-0804">Transcription</keyword>
<accession>A0A7J0E2I9</accession>
<feature type="domain" description="BHLH" evidence="6">
    <location>
        <begin position="178"/>
        <end position="214"/>
    </location>
</feature>
<dbReference type="PROSITE" id="PS50888">
    <property type="entry name" value="BHLH"/>
    <property type="match status" value="1"/>
</dbReference>
<evidence type="ECO:0000313" key="7">
    <source>
        <dbReference type="EMBL" id="GFY80600.1"/>
    </source>
</evidence>
<dbReference type="GO" id="GO:0046983">
    <property type="term" value="F:protein dimerization activity"/>
    <property type="evidence" value="ECO:0007669"/>
    <property type="project" value="InterPro"/>
</dbReference>
<evidence type="ECO:0000256" key="4">
    <source>
        <dbReference type="ARBA" id="ARBA00023242"/>
    </source>
</evidence>
<keyword evidence="2" id="KW-0805">Transcription regulation</keyword>
<keyword evidence="8" id="KW-1185">Reference proteome</keyword>
<feature type="compositionally biased region" description="Low complexity" evidence="5">
    <location>
        <begin position="117"/>
        <end position="127"/>
    </location>
</feature>
<dbReference type="AlphaFoldDB" id="A0A7J0E2I9"/>
<dbReference type="GO" id="GO:0005634">
    <property type="term" value="C:nucleus"/>
    <property type="evidence" value="ECO:0007669"/>
    <property type="project" value="UniProtKB-SubCell"/>
</dbReference>
<dbReference type="InterPro" id="IPR036638">
    <property type="entry name" value="HLH_DNA-bd_sf"/>
</dbReference>
<dbReference type="GO" id="GO:0003700">
    <property type="term" value="F:DNA-binding transcription factor activity"/>
    <property type="evidence" value="ECO:0007669"/>
    <property type="project" value="TreeGrafter"/>
</dbReference>
<dbReference type="PANTHER" id="PTHR12565:SF112">
    <property type="entry name" value="TRANSCRIPTION FACTOR BHLH48-RELATED"/>
    <property type="match status" value="1"/>
</dbReference>
<dbReference type="InterPro" id="IPR024097">
    <property type="entry name" value="bHLH_ZIP_TF"/>
</dbReference>
<comment type="caution">
    <text evidence="7">The sequence shown here is derived from an EMBL/GenBank/DDBJ whole genome shotgun (WGS) entry which is preliminary data.</text>
</comment>
<evidence type="ECO:0000256" key="5">
    <source>
        <dbReference type="SAM" id="MobiDB-lite"/>
    </source>
</evidence>
<evidence type="ECO:0000313" key="8">
    <source>
        <dbReference type="Proteomes" id="UP000585474"/>
    </source>
</evidence>
<evidence type="ECO:0000256" key="1">
    <source>
        <dbReference type="ARBA" id="ARBA00004123"/>
    </source>
</evidence>
<dbReference type="Gene3D" id="4.10.280.10">
    <property type="entry name" value="Helix-loop-helix DNA-binding domain"/>
    <property type="match status" value="1"/>
</dbReference>
<evidence type="ECO:0000256" key="2">
    <source>
        <dbReference type="ARBA" id="ARBA00023015"/>
    </source>
</evidence>
<dbReference type="EMBL" id="BJWL01000001">
    <property type="protein sequence ID" value="GFY80600.1"/>
    <property type="molecule type" value="Genomic_DNA"/>
</dbReference>
<sequence>MDRIAGTEVRSVNCGEKIEEIGVDSLQFGEEIRRLMAAPQDGSSFTALLKLPANQAVELLHSPDTIRTPASLAGDHHVIKRASRFSVLAATEISPETSSIPSNSSPHSLVVKLEPVNSDSNPNSSDPMTENDDRKSTKRKEREKKGTGSTKKSKSVANESSGDGEKLPYVHVRARRGQATDSHSLAERARREKINARMRLLQGLVPGCNKVGYF</sequence>
<dbReference type="SUPFAM" id="SSF47459">
    <property type="entry name" value="HLH, helix-loop-helix DNA-binding domain"/>
    <property type="match status" value="1"/>
</dbReference>
<reference evidence="7 8" key="1">
    <citation type="submission" date="2019-07" db="EMBL/GenBank/DDBJ databases">
        <title>De Novo Assembly of kiwifruit Actinidia rufa.</title>
        <authorList>
            <person name="Sugita-Konishi S."/>
            <person name="Sato K."/>
            <person name="Mori E."/>
            <person name="Abe Y."/>
            <person name="Kisaki G."/>
            <person name="Hamano K."/>
            <person name="Suezawa K."/>
            <person name="Otani M."/>
            <person name="Fukuda T."/>
            <person name="Manabe T."/>
            <person name="Gomi K."/>
            <person name="Tabuchi M."/>
            <person name="Akimitsu K."/>
            <person name="Kataoka I."/>
        </authorList>
    </citation>
    <scope>NUCLEOTIDE SEQUENCE [LARGE SCALE GENOMIC DNA]</scope>
    <source>
        <strain evidence="8">cv. Fuchu</strain>
    </source>
</reference>
<evidence type="ECO:0000256" key="3">
    <source>
        <dbReference type="ARBA" id="ARBA00023163"/>
    </source>
</evidence>
<protein>
    <submittedName>
        <fullName evidence="7">Basic helix-loop-helix (BHLH) DNA-binding superfamily protein</fullName>
    </submittedName>
</protein>
<dbReference type="InterPro" id="IPR011598">
    <property type="entry name" value="bHLH_dom"/>
</dbReference>
<dbReference type="GO" id="GO:0003677">
    <property type="term" value="F:DNA binding"/>
    <property type="evidence" value="ECO:0007669"/>
    <property type="project" value="UniProtKB-KW"/>
</dbReference>
<feature type="region of interest" description="Disordered" evidence="5">
    <location>
        <begin position="114"/>
        <end position="187"/>
    </location>
</feature>
<dbReference type="PANTHER" id="PTHR12565">
    <property type="entry name" value="STEROL REGULATORY ELEMENT-BINDING PROTEIN"/>
    <property type="match status" value="1"/>
</dbReference>
<organism evidence="7 8">
    <name type="scientific">Actinidia rufa</name>
    <dbReference type="NCBI Taxonomy" id="165716"/>
    <lineage>
        <taxon>Eukaryota</taxon>
        <taxon>Viridiplantae</taxon>
        <taxon>Streptophyta</taxon>
        <taxon>Embryophyta</taxon>
        <taxon>Tracheophyta</taxon>
        <taxon>Spermatophyta</taxon>
        <taxon>Magnoliopsida</taxon>
        <taxon>eudicotyledons</taxon>
        <taxon>Gunneridae</taxon>
        <taxon>Pentapetalae</taxon>
        <taxon>asterids</taxon>
        <taxon>Ericales</taxon>
        <taxon>Actinidiaceae</taxon>
        <taxon>Actinidia</taxon>
    </lineage>
</organism>
<dbReference type="Proteomes" id="UP000585474">
    <property type="component" value="Unassembled WGS sequence"/>
</dbReference>
<gene>
    <name evidence="7" type="ORF">Acr_01g0004090</name>
</gene>